<gene>
    <name evidence="8" type="ORF">P7H43_11705</name>
</gene>
<evidence type="ECO:0000256" key="5">
    <source>
        <dbReference type="ARBA" id="ARBA00023316"/>
    </source>
</evidence>
<comment type="pathway">
    <text evidence="1 6">Cell wall biogenesis; peptidoglycan biosynthesis.</text>
</comment>
<organism evidence="8 9">
    <name type="scientific">Enterococcus asini</name>
    <dbReference type="NCBI Taxonomy" id="57732"/>
    <lineage>
        <taxon>Bacteria</taxon>
        <taxon>Bacillati</taxon>
        <taxon>Bacillota</taxon>
        <taxon>Bacilli</taxon>
        <taxon>Lactobacillales</taxon>
        <taxon>Enterococcaceae</taxon>
        <taxon>Enterococcus</taxon>
    </lineage>
</organism>
<feature type="active site" description="Proton donor/acceptor" evidence="6">
    <location>
        <position position="423"/>
    </location>
</feature>
<dbReference type="PANTHER" id="PTHR30582">
    <property type="entry name" value="L,D-TRANSPEPTIDASE"/>
    <property type="match status" value="1"/>
</dbReference>
<feature type="domain" description="L,D-TPase catalytic" evidence="7">
    <location>
        <begin position="345"/>
        <end position="468"/>
    </location>
</feature>
<evidence type="ECO:0000313" key="8">
    <source>
        <dbReference type="EMBL" id="MDT2811144.1"/>
    </source>
</evidence>
<evidence type="ECO:0000256" key="6">
    <source>
        <dbReference type="PROSITE-ProRule" id="PRU01373"/>
    </source>
</evidence>
<keyword evidence="4 6" id="KW-0573">Peptidoglycan synthesis</keyword>
<keyword evidence="5 6" id="KW-0961">Cell wall biogenesis/degradation</keyword>
<dbReference type="GO" id="GO:0008360">
    <property type="term" value="P:regulation of cell shape"/>
    <property type="evidence" value="ECO:0007669"/>
    <property type="project" value="UniProtKB-UniRule"/>
</dbReference>
<dbReference type="RefSeq" id="WP_311835751.1">
    <property type="nucleotide sequence ID" value="NZ_JARQBJ010000006.1"/>
</dbReference>
<dbReference type="GO" id="GO:0071972">
    <property type="term" value="F:peptidoglycan L,D-transpeptidase activity"/>
    <property type="evidence" value="ECO:0007669"/>
    <property type="project" value="TreeGrafter"/>
</dbReference>
<evidence type="ECO:0000259" key="7">
    <source>
        <dbReference type="PROSITE" id="PS52029"/>
    </source>
</evidence>
<name>A0AAW8U1N4_9ENTE</name>
<dbReference type="SUPFAM" id="SSF143985">
    <property type="entry name" value="L,D-transpeptidase pre-catalytic domain-like"/>
    <property type="match status" value="1"/>
</dbReference>
<dbReference type="GO" id="GO:0018104">
    <property type="term" value="P:peptidoglycan-protein cross-linking"/>
    <property type="evidence" value="ECO:0007669"/>
    <property type="project" value="TreeGrafter"/>
</dbReference>
<keyword evidence="2" id="KW-0808">Transferase</keyword>
<dbReference type="CDD" id="cd16913">
    <property type="entry name" value="YkuD_like"/>
    <property type="match status" value="1"/>
</dbReference>
<evidence type="ECO:0000256" key="2">
    <source>
        <dbReference type="ARBA" id="ARBA00022679"/>
    </source>
</evidence>
<dbReference type="InterPro" id="IPR005490">
    <property type="entry name" value="LD_TPept_cat_dom"/>
</dbReference>
<dbReference type="Proteomes" id="UP001256711">
    <property type="component" value="Unassembled WGS sequence"/>
</dbReference>
<evidence type="ECO:0000256" key="3">
    <source>
        <dbReference type="ARBA" id="ARBA00022960"/>
    </source>
</evidence>
<dbReference type="Gene3D" id="2.40.440.10">
    <property type="entry name" value="L,D-transpeptidase catalytic domain-like"/>
    <property type="match status" value="1"/>
</dbReference>
<dbReference type="EMBL" id="JARQBJ010000006">
    <property type="protein sequence ID" value="MDT2811144.1"/>
    <property type="molecule type" value="Genomic_DNA"/>
</dbReference>
<evidence type="ECO:0000313" key="9">
    <source>
        <dbReference type="Proteomes" id="UP001256711"/>
    </source>
</evidence>
<comment type="caution">
    <text evidence="8">The sequence shown here is derived from an EMBL/GenBank/DDBJ whole genome shotgun (WGS) entry which is preliminary data.</text>
</comment>
<dbReference type="GO" id="GO:0016740">
    <property type="term" value="F:transferase activity"/>
    <property type="evidence" value="ECO:0007669"/>
    <property type="project" value="UniProtKB-KW"/>
</dbReference>
<accession>A0AAW8U1N4</accession>
<dbReference type="InterPro" id="IPR038054">
    <property type="entry name" value="LD_TPept-like_central_sf"/>
</dbReference>
<dbReference type="GO" id="GO:0005576">
    <property type="term" value="C:extracellular region"/>
    <property type="evidence" value="ECO:0007669"/>
    <property type="project" value="TreeGrafter"/>
</dbReference>
<protein>
    <submittedName>
        <fullName evidence="8">L,D-transpeptidase family protein</fullName>
    </submittedName>
</protein>
<proteinExistence type="predicted"/>
<reference evidence="8" key="1">
    <citation type="submission" date="2023-03" db="EMBL/GenBank/DDBJ databases">
        <authorList>
            <person name="Shen W."/>
            <person name="Cai J."/>
        </authorList>
    </citation>
    <scope>NUCLEOTIDE SEQUENCE</scope>
    <source>
        <strain evidence="8">B226-2</strain>
    </source>
</reference>
<dbReference type="Pfam" id="PF03734">
    <property type="entry name" value="YkuD"/>
    <property type="match status" value="1"/>
</dbReference>
<dbReference type="GO" id="GO:0071555">
    <property type="term" value="P:cell wall organization"/>
    <property type="evidence" value="ECO:0007669"/>
    <property type="project" value="UniProtKB-UniRule"/>
</dbReference>
<dbReference type="AlphaFoldDB" id="A0AAW8U1N4"/>
<evidence type="ECO:0000256" key="1">
    <source>
        <dbReference type="ARBA" id="ARBA00004752"/>
    </source>
</evidence>
<keyword evidence="3 6" id="KW-0133">Cell shape</keyword>
<dbReference type="PANTHER" id="PTHR30582:SF33">
    <property type="entry name" value="EXPORTED PROTEIN"/>
    <property type="match status" value="1"/>
</dbReference>
<dbReference type="InterPro" id="IPR050979">
    <property type="entry name" value="LD-transpeptidase"/>
</dbReference>
<dbReference type="Pfam" id="PF12229">
    <property type="entry name" value="PG_binding_4"/>
    <property type="match status" value="1"/>
</dbReference>
<dbReference type="InterPro" id="IPR022029">
    <property type="entry name" value="YoaR-like_PG-bd"/>
</dbReference>
<dbReference type="SUPFAM" id="SSF141523">
    <property type="entry name" value="L,D-transpeptidase catalytic domain-like"/>
    <property type="match status" value="1"/>
</dbReference>
<evidence type="ECO:0000256" key="4">
    <source>
        <dbReference type="ARBA" id="ARBA00022984"/>
    </source>
</evidence>
<sequence>MSRTSRHKKSGKKKYVLIAILVVLAALTTGYGVNASNYSERFLPNTKINHTDISDLTVAEANKKLKAATDDTKFTITDNGQEWKSISLSDLGMKTDFSGELKNLLEDQNQWGWGMAYVFTNDSSDVNGLTLDKDELNAAATTIQGELNTLNESRTKTTNATLTKGESGFTITPEVNGNSVNVDNVIKDLKDFVSKDKSGLELMDYTEKPTVLSTDESLQTEMNKLNQIAQIQANYTINGETFQIPTESISSWLQYTDGEITLDRDQVKAYVASLGDKYNTSTNPTKFKSTKRGEVSVPAGTLSWTIQVDTETDALVEAILAGEAFTRTPVTKGSATAAEPMIGNTYIEVDMENQHMWYYKDGAVALETDVVTGKPTTATPAGVNYIWEKKTNETLKGKNEDGSDYATPVDYWLPIDWSGVGIHDSSWQAAYGGDRYLTYGSHGCVNTPPDVMKTLYETVEEGTPVLVF</sequence>
<dbReference type="Gene3D" id="3.10.20.800">
    <property type="match status" value="1"/>
</dbReference>
<feature type="active site" description="Nucleophile" evidence="6">
    <location>
        <position position="444"/>
    </location>
</feature>
<dbReference type="InterPro" id="IPR038063">
    <property type="entry name" value="Transpep_catalytic_dom"/>
</dbReference>
<dbReference type="PROSITE" id="PS52029">
    <property type="entry name" value="LD_TPASE"/>
    <property type="match status" value="1"/>
</dbReference>